<dbReference type="AlphaFoldDB" id="A0A1M6F0N3"/>
<sequence length="431" mass="47269">MSTKIYVPYGKTIQEASIPEGSLLFNGKMGQFPGIENLEEAILEGLNNPIGCLPLKDQIQEDDRILILIEDNTRTTPVDRILPVLVDYLVENGIKEDNMEILTAPGTHRIMTEEEIIEKVGKSIYGRIKISQHDYNDQDSMIDLGTVEAGSLRIPVHINRKVREVDYIIGLGNIIPHSDAGFSGGGKIVQPGICGSATTSATHIAGALMEEIPLGRNEGNGCRAGIEEVARIAGLKFIVNVVKNIEEEVVGIFAGDFVKAHREGSKLSKKVFGVEIPEEAEVVVVSSNPCDIDYWQGEKGLVSAYFSVKKDGYIVFLAPCYEGMEHNHPKLREWSNMTYDDAKKCVKGISFHDREADLVAADIAMANSRVREKANIIIVTDGLTDEEIKVLGYDRAADLQSAIDYVLKENPNASIGLLPRGGDCLPYKLNS</sequence>
<dbReference type="EMBL" id="FQZL01000008">
    <property type="protein sequence ID" value="SHI91189.1"/>
    <property type="molecule type" value="Genomic_DNA"/>
</dbReference>
<dbReference type="Proteomes" id="UP000184052">
    <property type="component" value="Unassembled WGS sequence"/>
</dbReference>
<dbReference type="InterPro" id="IPR043166">
    <property type="entry name" value="LarA-like_C"/>
</dbReference>
<reference evidence="3 4" key="1">
    <citation type="submission" date="2016-11" db="EMBL/GenBank/DDBJ databases">
        <authorList>
            <person name="Jaros S."/>
            <person name="Januszkiewicz K."/>
            <person name="Wedrychowicz H."/>
        </authorList>
    </citation>
    <scope>NUCLEOTIDE SEQUENCE [LARGE SCALE GENOMIC DNA]</scope>
    <source>
        <strain evidence="3 4">DSM 17477</strain>
    </source>
</reference>
<dbReference type="PANTHER" id="PTHR33171">
    <property type="entry name" value="LAR_N DOMAIN-CONTAINING PROTEIN"/>
    <property type="match status" value="1"/>
</dbReference>
<name>A0A1M6F0N3_9FIRM</name>
<dbReference type="InterPro" id="IPR047926">
    <property type="entry name" value="Ni_dep_LarA"/>
</dbReference>
<evidence type="ECO:0000313" key="3">
    <source>
        <dbReference type="EMBL" id="SHI91189.1"/>
    </source>
</evidence>
<dbReference type="Gene3D" id="3.40.50.11440">
    <property type="match status" value="1"/>
</dbReference>
<dbReference type="NCBIfam" id="NF033504">
    <property type="entry name" value="Ni_dep_LarA"/>
    <property type="match status" value="1"/>
</dbReference>
<dbReference type="STRING" id="1121476.SAMN02745751_01308"/>
<dbReference type="GO" id="GO:0050043">
    <property type="term" value="F:lactate racemase activity"/>
    <property type="evidence" value="ECO:0007669"/>
    <property type="project" value="InterPro"/>
</dbReference>
<dbReference type="Pfam" id="PF09861">
    <property type="entry name" value="Lar_N"/>
    <property type="match status" value="1"/>
</dbReference>
<feature type="domain" description="LarA-like N-terminal" evidence="1">
    <location>
        <begin position="9"/>
        <end position="207"/>
    </location>
</feature>
<keyword evidence="4" id="KW-1185">Reference proteome</keyword>
<proteinExistence type="predicted"/>
<gene>
    <name evidence="3" type="ORF">SAMN02745751_01308</name>
</gene>
<protein>
    <submittedName>
        <fullName evidence="3">Nickel-dependent lactate racemase</fullName>
    </submittedName>
</protein>
<dbReference type="InterPro" id="IPR048068">
    <property type="entry name" value="LarA-like"/>
</dbReference>
<dbReference type="Pfam" id="PF21113">
    <property type="entry name" value="LarA_C"/>
    <property type="match status" value="1"/>
</dbReference>
<organism evidence="3 4">
    <name type="scientific">Dethiosulfatibacter aminovorans DSM 17477</name>
    <dbReference type="NCBI Taxonomy" id="1121476"/>
    <lineage>
        <taxon>Bacteria</taxon>
        <taxon>Bacillati</taxon>
        <taxon>Bacillota</taxon>
        <taxon>Tissierellia</taxon>
        <taxon>Dethiosulfatibacter</taxon>
    </lineage>
</organism>
<evidence type="ECO:0000313" key="4">
    <source>
        <dbReference type="Proteomes" id="UP000184052"/>
    </source>
</evidence>
<feature type="domain" description="Lactate racemase C-terminal" evidence="2">
    <location>
        <begin position="279"/>
        <end position="420"/>
    </location>
</feature>
<dbReference type="InterPro" id="IPR048520">
    <property type="entry name" value="LarA_C"/>
</dbReference>
<dbReference type="Gene3D" id="3.90.226.30">
    <property type="match status" value="1"/>
</dbReference>
<accession>A0A1M6F0N3</accession>
<dbReference type="RefSeq" id="WP_073048781.1">
    <property type="nucleotide sequence ID" value="NZ_FQZL01000008.1"/>
</dbReference>
<evidence type="ECO:0000259" key="2">
    <source>
        <dbReference type="Pfam" id="PF21113"/>
    </source>
</evidence>
<evidence type="ECO:0000259" key="1">
    <source>
        <dbReference type="Pfam" id="PF09861"/>
    </source>
</evidence>
<dbReference type="OrthoDB" id="9770545at2"/>
<dbReference type="InterPro" id="IPR018657">
    <property type="entry name" value="LarA-like_N"/>
</dbReference>
<dbReference type="PANTHER" id="PTHR33171:SF17">
    <property type="entry name" value="LARA-LIKE N-TERMINAL DOMAIN-CONTAINING PROTEIN"/>
    <property type="match status" value="1"/>
</dbReference>